<name>A0ACB9L0P7_9MYRT</name>
<proteinExistence type="predicted"/>
<gene>
    <name evidence="1" type="ORF">MLD38_038789</name>
</gene>
<evidence type="ECO:0000313" key="2">
    <source>
        <dbReference type="Proteomes" id="UP001057402"/>
    </source>
</evidence>
<accession>A0ACB9L0P7</accession>
<evidence type="ECO:0000313" key="1">
    <source>
        <dbReference type="EMBL" id="KAI4303120.1"/>
    </source>
</evidence>
<comment type="caution">
    <text evidence="1">The sequence shown here is derived from an EMBL/GenBank/DDBJ whole genome shotgun (WGS) entry which is preliminary data.</text>
</comment>
<dbReference type="Proteomes" id="UP001057402">
    <property type="component" value="Chromosome 12"/>
</dbReference>
<organism evidence="1 2">
    <name type="scientific">Melastoma candidum</name>
    <dbReference type="NCBI Taxonomy" id="119954"/>
    <lineage>
        <taxon>Eukaryota</taxon>
        <taxon>Viridiplantae</taxon>
        <taxon>Streptophyta</taxon>
        <taxon>Embryophyta</taxon>
        <taxon>Tracheophyta</taxon>
        <taxon>Spermatophyta</taxon>
        <taxon>Magnoliopsida</taxon>
        <taxon>eudicotyledons</taxon>
        <taxon>Gunneridae</taxon>
        <taxon>Pentapetalae</taxon>
        <taxon>rosids</taxon>
        <taxon>malvids</taxon>
        <taxon>Myrtales</taxon>
        <taxon>Melastomataceae</taxon>
        <taxon>Melastomatoideae</taxon>
        <taxon>Melastomateae</taxon>
        <taxon>Melastoma</taxon>
    </lineage>
</organism>
<keyword evidence="2" id="KW-1185">Reference proteome</keyword>
<protein>
    <submittedName>
        <fullName evidence="1">Uncharacterized protein</fullName>
    </submittedName>
</protein>
<dbReference type="EMBL" id="CM042891">
    <property type="protein sequence ID" value="KAI4303120.1"/>
    <property type="molecule type" value="Genomic_DNA"/>
</dbReference>
<reference evidence="2" key="1">
    <citation type="journal article" date="2023" name="Front. Plant Sci.">
        <title>Chromosomal-level genome assembly of Melastoma candidum provides insights into trichome evolution.</title>
        <authorList>
            <person name="Zhong Y."/>
            <person name="Wu W."/>
            <person name="Sun C."/>
            <person name="Zou P."/>
            <person name="Liu Y."/>
            <person name="Dai S."/>
            <person name="Zhou R."/>
        </authorList>
    </citation>
    <scope>NUCLEOTIDE SEQUENCE [LARGE SCALE GENOMIC DNA]</scope>
</reference>
<sequence length="225" mass="23815">MGRAAVKEGDFGVDLEAGVIGIEELGLLRDPVCGVDDKGTCRKTAGAVVTLKVKGSETGETLSSAEKAGKEKRKKSGNIKASKPPRPPRSPSLDAADQKLIKEIAELAMLKRARLERMKALKNEKNAKAASSGSSRNVLALVFTVLFIFVMVFQGCSPSTTVPVITSEGPPMAVGSVDKGVISSQHDPSQLARHENGPLYGTPTYLVELVNEGPPIQVGRRIPVT</sequence>